<organism evidence="2 3">
    <name type="scientific">Cotesia congregata</name>
    <name type="common">Parasitoid wasp</name>
    <name type="synonym">Apanteles congregatus</name>
    <dbReference type="NCBI Taxonomy" id="51543"/>
    <lineage>
        <taxon>Eukaryota</taxon>
        <taxon>Metazoa</taxon>
        <taxon>Ecdysozoa</taxon>
        <taxon>Arthropoda</taxon>
        <taxon>Hexapoda</taxon>
        <taxon>Insecta</taxon>
        <taxon>Pterygota</taxon>
        <taxon>Neoptera</taxon>
        <taxon>Endopterygota</taxon>
        <taxon>Hymenoptera</taxon>
        <taxon>Apocrita</taxon>
        <taxon>Ichneumonoidea</taxon>
        <taxon>Braconidae</taxon>
        <taxon>Microgastrinae</taxon>
        <taxon>Cotesia</taxon>
    </lineage>
</organism>
<feature type="signal peptide" evidence="1">
    <location>
        <begin position="1"/>
        <end position="17"/>
    </location>
</feature>
<evidence type="ECO:0000313" key="3">
    <source>
        <dbReference type="Proteomes" id="UP000786811"/>
    </source>
</evidence>
<gene>
    <name evidence="2" type="ORF">HICCMSTLAB_LOCUS968</name>
</gene>
<reference evidence="2" key="1">
    <citation type="submission" date="2021-04" db="EMBL/GenBank/DDBJ databases">
        <authorList>
            <person name="Chebbi M.A.C M."/>
        </authorList>
    </citation>
    <scope>NUCLEOTIDE SEQUENCE</scope>
</reference>
<keyword evidence="1" id="KW-0732">Signal</keyword>
<protein>
    <submittedName>
        <fullName evidence="2">Uncharacterized protein</fullName>
    </submittedName>
</protein>
<dbReference type="EMBL" id="CAJNRD030001114">
    <property type="protein sequence ID" value="CAG5074219.1"/>
    <property type="molecule type" value="Genomic_DNA"/>
</dbReference>
<dbReference type="AlphaFoldDB" id="A0A8J2H3E0"/>
<keyword evidence="3" id="KW-1185">Reference proteome</keyword>
<name>A0A8J2H3E0_COTCN</name>
<comment type="caution">
    <text evidence="2">The sequence shown here is derived from an EMBL/GenBank/DDBJ whole genome shotgun (WGS) entry which is preliminary data.</text>
</comment>
<sequence>MKMKLIIVLCAVSMAASWPVYEDPYQNWGIYIPPEPEYYDDDLNSDYNRPIDFNPITHKPGIRKSTTSTTTFSTVREIGFRSIEHTKKA</sequence>
<dbReference type="Proteomes" id="UP000786811">
    <property type="component" value="Unassembled WGS sequence"/>
</dbReference>
<evidence type="ECO:0000256" key="1">
    <source>
        <dbReference type="SAM" id="SignalP"/>
    </source>
</evidence>
<proteinExistence type="predicted"/>
<evidence type="ECO:0000313" key="2">
    <source>
        <dbReference type="EMBL" id="CAG5074219.1"/>
    </source>
</evidence>
<accession>A0A8J2H3E0</accession>
<feature type="chain" id="PRO_5035179485" evidence="1">
    <location>
        <begin position="18"/>
        <end position="89"/>
    </location>
</feature>